<dbReference type="OrthoDB" id="3182374at2"/>
<sequence>MGGRTNNLRTRHWADFAATLDLPQRAARRLDTLALKAAIAVDLASLPFGGFPLNHAQRELRLRRQVEAVAG</sequence>
<reference evidence="1 2" key="1">
    <citation type="journal article" date="2013" name="Genome Announc.">
        <title>Draft Genome Sequence of Arthrobacter crystallopoietes Strain BAB-32, Revealing Genes for Bioremediation.</title>
        <authorList>
            <person name="Joshi M.N."/>
            <person name="Pandit A.S."/>
            <person name="Sharma A."/>
            <person name="Pandya R.V."/>
            <person name="Desai S.M."/>
            <person name="Saxena A.K."/>
            <person name="Bagatharia S.B."/>
        </authorList>
    </citation>
    <scope>NUCLEOTIDE SEQUENCE [LARGE SCALE GENOMIC DNA]</scope>
    <source>
        <strain evidence="1 2">BAB-32</strain>
    </source>
</reference>
<evidence type="ECO:0000313" key="1">
    <source>
        <dbReference type="EMBL" id="EMY35210.1"/>
    </source>
</evidence>
<dbReference type="EMBL" id="ANPE02000081">
    <property type="protein sequence ID" value="EMY35210.1"/>
    <property type="molecule type" value="Genomic_DNA"/>
</dbReference>
<dbReference type="RefSeq" id="WP_005267886.1">
    <property type="nucleotide sequence ID" value="NZ_ANPE02000081.1"/>
</dbReference>
<protein>
    <submittedName>
        <fullName evidence="1">HipA N-terminal domain-containing protein</fullName>
    </submittedName>
</protein>
<organism evidence="1 2">
    <name type="scientific">Arthrobacter crystallopoietes BAB-32</name>
    <dbReference type="NCBI Taxonomy" id="1246476"/>
    <lineage>
        <taxon>Bacteria</taxon>
        <taxon>Bacillati</taxon>
        <taxon>Actinomycetota</taxon>
        <taxon>Actinomycetes</taxon>
        <taxon>Micrococcales</taxon>
        <taxon>Micrococcaceae</taxon>
        <taxon>Crystallibacter</taxon>
    </lineage>
</organism>
<keyword evidence="2" id="KW-1185">Reference proteome</keyword>
<name>N1V1K0_9MICC</name>
<accession>N1V1K0</accession>
<evidence type="ECO:0000313" key="2">
    <source>
        <dbReference type="Proteomes" id="UP000010729"/>
    </source>
</evidence>
<gene>
    <name evidence="1" type="ORF">D477_005576</name>
</gene>
<dbReference type="Proteomes" id="UP000010729">
    <property type="component" value="Unassembled WGS sequence"/>
</dbReference>
<dbReference type="AlphaFoldDB" id="N1V1K0"/>
<proteinExistence type="predicted"/>
<comment type="caution">
    <text evidence="1">The sequence shown here is derived from an EMBL/GenBank/DDBJ whole genome shotgun (WGS) entry which is preliminary data.</text>
</comment>